<evidence type="ECO:0000256" key="5">
    <source>
        <dbReference type="ARBA" id="ARBA00022801"/>
    </source>
</evidence>
<dbReference type="Proteomes" id="UP000325315">
    <property type="component" value="Unassembled WGS sequence"/>
</dbReference>
<evidence type="ECO:0000256" key="1">
    <source>
        <dbReference type="ARBA" id="ARBA00022679"/>
    </source>
</evidence>
<feature type="domain" description="Reverse transcriptase RNase H-like" evidence="7">
    <location>
        <begin position="8"/>
        <end position="49"/>
    </location>
</feature>
<dbReference type="PANTHER" id="PTHR34072">
    <property type="entry name" value="ENZYMATIC POLYPROTEIN-RELATED"/>
    <property type="match status" value="1"/>
</dbReference>
<dbReference type="PANTHER" id="PTHR34072:SF52">
    <property type="entry name" value="RIBONUCLEASE H"/>
    <property type="match status" value="1"/>
</dbReference>
<dbReference type="SUPFAM" id="SSF56672">
    <property type="entry name" value="DNA/RNA polymerases"/>
    <property type="match status" value="1"/>
</dbReference>
<evidence type="ECO:0000256" key="3">
    <source>
        <dbReference type="ARBA" id="ARBA00022722"/>
    </source>
</evidence>
<dbReference type="InterPro" id="IPR041373">
    <property type="entry name" value="RT_RNaseH"/>
</dbReference>
<protein>
    <submittedName>
        <fullName evidence="8">Integrase</fullName>
    </submittedName>
</protein>
<evidence type="ECO:0000256" key="6">
    <source>
        <dbReference type="ARBA" id="ARBA00022918"/>
    </source>
</evidence>
<reference evidence="9" key="1">
    <citation type="journal article" date="2019" name="Plant Biotechnol. J.">
        <title>Genome sequencing of the Australian wild diploid species Gossypium australe highlights disease resistance and delayed gland morphogenesis.</title>
        <authorList>
            <person name="Cai Y."/>
            <person name="Cai X."/>
            <person name="Wang Q."/>
            <person name="Wang P."/>
            <person name="Zhang Y."/>
            <person name="Cai C."/>
            <person name="Xu Y."/>
            <person name="Wang K."/>
            <person name="Zhou Z."/>
            <person name="Wang C."/>
            <person name="Geng S."/>
            <person name="Li B."/>
            <person name="Dong Q."/>
            <person name="Hou Y."/>
            <person name="Wang H."/>
            <person name="Ai P."/>
            <person name="Liu Z."/>
            <person name="Yi F."/>
            <person name="Sun M."/>
            <person name="An G."/>
            <person name="Cheng J."/>
            <person name="Zhang Y."/>
            <person name="Shi Q."/>
            <person name="Xie Y."/>
            <person name="Shi X."/>
            <person name="Chang Y."/>
            <person name="Huang F."/>
            <person name="Chen Y."/>
            <person name="Hong S."/>
            <person name="Mi L."/>
            <person name="Sun Q."/>
            <person name="Zhang L."/>
            <person name="Zhou B."/>
            <person name="Peng R."/>
            <person name="Zhang X."/>
            <person name="Liu F."/>
        </authorList>
    </citation>
    <scope>NUCLEOTIDE SEQUENCE [LARGE SCALE GENOMIC DNA]</scope>
    <source>
        <strain evidence="9">cv. PA1801</strain>
    </source>
</reference>
<comment type="caution">
    <text evidence="8">The sequence shown here is derived from an EMBL/GenBank/DDBJ whole genome shotgun (WGS) entry which is preliminary data.</text>
</comment>
<keyword evidence="4" id="KW-0255">Endonuclease</keyword>
<organism evidence="8 9">
    <name type="scientific">Gossypium australe</name>
    <dbReference type="NCBI Taxonomy" id="47621"/>
    <lineage>
        <taxon>Eukaryota</taxon>
        <taxon>Viridiplantae</taxon>
        <taxon>Streptophyta</taxon>
        <taxon>Embryophyta</taxon>
        <taxon>Tracheophyta</taxon>
        <taxon>Spermatophyta</taxon>
        <taxon>Magnoliopsida</taxon>
        <taxon>eudicotyledons</taxon>
        <taxon>Gunneridae</taxon>
        <taxon>Pentapetalae</taxon>
        <taxon>rosids</taxon>
        <taxon>malvids</taxon>
        <taxon>Malvales</taxon>
        <taxon>Malvaceae</taxon>
        <taxon>Malvoideae</taxon>
        <taxon>Gossypium</taxon>
    </lineage>
</organism>
<dbReference type="GO" id="GO:0016787">
    <property type="term" value="F:hydrolase activity"/>
    <property type="evidence" value="ECO:0007669"/>
    <property type="project" value="UniProtKB-KW"/>
</dbReference>
<keyword evidence="9" id="KW-1185">Reference proteome</keyword>
<keyword evidence="1" id="KW-0808">Transferase</keyword>
<dbReference type="GO" id="GO:0004519">
    <property type="term" value="F:endonuclease activity"/>
    <property type="evidence" value="ECO:0007669"/>
    <property type="project" value="UniProtKB-KW"/>
</dbReference>
<evidence type="ECO:0000256" key="2">
    <source>
        <dbReference type="ARBA" id="ARBA00022695"/>
    </source>
</evidence>
<dbReference type="Pfam" id="PF17917">
    <property type="entry name" value="RT_RNaseH"/>
    <property type="match status" value="1"/>
</dbReference>
<evidence type="ECO:0000313" key="9">
    <source>
        <dbReference type="Proteomes" id="UP000325315"/>
    </source>
</evidence>
<keyword evidence="5" id="KW-0378">Hydrolase</keyword>
<keyword evidence="2" id="KW-0548">Nucleotidyltransferase</keyword>
<accession>A0A5B6WXQ4</accession>
<dbReference type="EMBL" id="SMMG02000001">
    <property type="protein sequence ID" value="KAA3486741.1"/>
    <property type="molecule type" value="Genomic_DNA"/>
</dbReference>
<dbReference type="InterPro" id="IPR043502">
    <property type="entry name" value="DNA/RNA_pol_sf"/>
</dbReference>
<gene>
    <name evidence="8" type="ORF">EPI10_030619</name>
</gene>
<evidence type="ECO:0000259" key="7">
    <source>
        <dbReference type="Pfam" id="PF17917"/>
    </source>
</evidence>
<evidence type="ECO:0000256" key="4">
    <source>
        <dbReference type="ARBA" id="ARBA00022759"/>
    </source>
</evidence>
<keyword evidence="6" id="KW-0695">RNA-directed DNA polymerase</keyword>
<name>A0A5B6WXQ4_9ROSI</name>
<keyword evidence="3" id="KW-0540">Nuclease</keyword>
<dbReference type="AlphaFoldDB" id="A0A5B6WXQ4"/>
<dbReference type="GO" id="GO:0003964">
    <property type="term" value="F:RNA-directed DNA polymerase activity"/>
    <property type="evidence" value="ECO:0007669"/>
    <property type="project" value="UniProtKB-KW"/>
</dbReference>
<proteinExistence type="predicted"/>
<dbReference type="OrthoDB" id="1738613at2759"/>
<sequence>MHDLELDVRHYLYGERCHIYTFHKSLKYLLTQRDLNLRQCRWAELLKDYDCVIDYHFRKANVVEDVLSRKVAVELRAMFTRLSISSGKILLADLRIKPVLFDQIVEA</sequence>
<evidence type="ECO:0000313" key="8">
    <source>
        <dbReference type="EMBL" id="KAA3486741.1"/>
    </source>
</evidence>